<keyword evidence="3 6" id="KW-0479">Metal-binding</keyword>
<comment type="caution">
    <text evidence="9">The sequence shown here is derived from an EMBL/GenBank/DDBJ whole genome shotgun (WGS) entry which is preliminary data.</text>
</comment>
<dbReference type="PRINTS" id="PR00606">
    <property type="entry name" value="CYTCHROMECID"/>
</dbReference>
<dbReference type="SUPFAM" id="SSF56988">
    <property type="entry name" value="Anthrax protective antigen"/>
    <property type="match status" value="1"/>
</dbReference>
<organism evidence="9 10">
    <name type="scientific">Agaribacillus aureus</name>
    <dbReference type="NCBI Taxonomy" id="3051825"/>
    <lineage>
        <taxon>Bacteria</taxon>
        <taxon>Pseudomonadati</taxon>
        <taxon>Bacteroidota</taxon>
        <taxon>Cytophagia</taxon>
        <taxon>Cytophagales</taxon>
        <taxon>Splendidivirgaceae</taxon>
        <taxon>Agaribacillus</taxon>
    </lineage>
</organism>
<dbReference type="Proteomes" id="UP001172083">
    <property type="component" value="Unassembled WGS sequence"/>
</dbReference>
<evidence type="ECO:0000259" key="7">
    <source>
        <dbReference type="PROSITE" id="PS51007"/>
    </source>
</evidence>
<dbReference type="PROSITE" id="PS51257">
    <property type="entry name" value="PROKAR_LIPOPROTEIN"/>
    <property type="match status" value="1"/>
</dbReference>
<dbReference type="Gene3D" id="3.90.182.10">
    <property type="entry name" value="Toxin - Anthrax Protective Antigen,domain 1"/>
    <property type="match status" value="1"/>
</dbReference>
<dbReference type="PANTHER" id="PTHR33546">
    <property type="entry name" value="LARGE, MULTIFUNCTIONAL SECRETED PROTEIN-RELATED"/>
    <property type="match status" value="1"/>
</dbReference>
<evidence type="ECO:0000256" key="1">
    <source>
        <dbReference type="ARBA" id="ARBA00022448"/>
    </source>
</evidence>
<evidence type="ECO:0000313" key="10">
    <source>
        <dbReference type="Proteomes" id="UP001172083"/>
    </source>
</evidence>
<dbReference type="Gene3D" id="2.60.120.560">
    <property type="entry name" value="Exo-inulinase, domain 1"/>
    <property type="match status" value="1"/>
</dbReference>
<sequence>MNALKTITRCLAIAGITFMMSCEAPVKYERPRDTWAFRSVLDRKPRMLTLALHKDLYVSYDLQLAKIYKVWKGEVNFDGAVYTTVHGVQPTSVGYTYYLDESSDNQWVLKNGGSNETPTINYLGYSFKKGQISIEYELISKTGQSIQVRETPEYIMENEQITGLSRKFGVTGDTETYSPALSFQIDKEKVSGMQEVDATLEKTPEGDLISNVLSLSEGQSSLSTYYIPPPADWKPEQASVKNRAEEGLSFLNKNDCKTCHLEHENMVGPSYDSIAKRYAFQWPQIRNLAQKVINGGSGVWGDVMMTAHKDLSQENAESMIYYILSLDGEPSPPNPTQNSNLFLGVESKKFVLDDKDRTSKDGESKSDGIAANFYPIDHAEIVYEALTDQALPSFNAIAPAIHITGKDFPFKEQARIFYLEFRGFIKSASSQKKYFRLVSDDGSKLKINGKEIIDNDGSHSPRARDGFVTLKSGLNEFKVQHYNSGGGYCISLQWSDDGENFTVVPESAFSHSSDHFEKVMPFVPKEKLVRSIPGDQNSLNAVHPSFNLFSAKPADFHPRIGGIDFLSEDKMVICTWDSAGSVYILKNYRAQDPETIEVKQIAKGLAEPLGIKYVDGALYVLQKQELTKLIDYNRDEIIDEYRKVANSWHVTSHYHEFAFGLVYKDENFYATLATDLGEAHKNVKDRGRVIRISKDGSETEFIARGFRTPNGIAEGPDGALYVADNQGNWIPTSKIVRVEKGKFYGFKYADYDEVKDWKEDPPLVWMPHGEISNSPSQPAILNLGPYQNQMIHGDVTHGGIKRVYIDEVDGVKQGAVFRFIQGLDAGINRIMWGPDGSLYAGGVGSGGNWRHEGKLWYALHRLDYNEASTFEMLTVKAKSNGMEITLTEPISKTTQLSEADFEARQFYYETTKDYGGPKRGVEDLQIRSVNVSEDRKTIFLELDEMKEGYVIYVRIKNPFVSENQQSLWSTETWYTLIKKPVDQPGLKRPQGKLAHNKLSNAEIEEGWELLFDGKSTANWHNYLEEGVNNKWVVTQNGELHLTERGGGYILSDKEYENFELTLEWKLAPGGNSGLMFNVIEDKKYKTPYVTGPEVQMLDNQRHPDGRYDKHRAGDLYDMIESSIVTANQGGEWNKIRLIIKDGYVQHWQNGYKIVEYQMFNDEWAQLIANSKFKDMADFGKSKKGRLAIQDHGDKLWLRNIKIREL</sequence>
<keyword evidence="5 6" id="KW-0408">Iron</keyword>
<name>A0ABT8LH47_9BACT</name>
<proteinExistence type="predicted"/>
<dbReference type="InterPro" id="IPR009056">
    <property type="entry name" value="Cyt_c-like_dom"/>
</dbReference>
<reference evidence="9" key="1">
    <citation type="submission" date="2023-06" db="EMBL/GenBank/DDBJ databases">
        <title>Genomic of Agaribacillus aureum.</title>
        <authorList>
            <person name="Wang G."/>
        </authorList>
    </citation>
    <scope>NUCLEOTIDE SEQUENCE</scope>
    <source>
        <strain evidence="9">BMA12</strain>
    </source>
</reference>
<dbReference type="InterPro" id="IPR037524">
    <property type="entry name" value="PA14/GLEYA"/>
</dbReference>
<keyword evidence="1" id="KW-0813">Transport</keyword>
<dbReference type="SMART" id="SM00758">
    <property type="entry name" value="PA14"/>
    <property type="match status" value="1"/>
</dbReference>
<dbReference type="InterPro" id="IPR011658">
    <property type="entry name" value="PA14_dom"/>
</dbReference>
<keyword evidence="10" id="KW-1185">Reference proteome</keyword>
<evidence type="ECO:0000256" key="3">
    <source>
        <dbReference type="ARBA" id="ARBA00022723"/>
    </source>
</evidence>
<protein>
    <submittedName>
        <fullName evidence="9">DUF1080 domain-containing protein</fullName>
    </submittedName>
</protein>
<dbReference type="SUPFAM" id="SSF46626">
    <property type="entry name" value="Cytochrome c"/>
    <property type="match status" value="1"/>
</dbReference>
<dbReference type="PROSITE" id="PS51007">
    <property type="entry name" value="CYTC"/>
    <property type="match status" value="1"/>
</dbReference>
<dbReference type="Pfam" id="PF06439">
    <property type="entry name" value="3keto-disac_hyd"/>
    <property type="match status" value="1"/>
</dbReference>
<dbReference type="SUPFAM" id="SSF50952">
    <property type="entry name" value="Soluble quinoprotein glucose dehydrogenase"/>
    <property type="match status" value="1"/>
</dbReference>
<dbReference type="InterPro" id="IPR036909">
    <property type="entry name" value="Cyt_c-like_dom_sf"/>
</dbReference>
<evidence type="ECO:0000256" key="4">
    <source>
        <dbReference type="ARBA" id="ARBA00022982"/>
    </source>
</evidence>
<dbReference type="PANTHER" id="PTHR33546:SF1">
    <property type="entry name" value="LARGE, MULTIFUNCTIONAL SECRETED PROTEIN"/>
    <property type="match status" value="1"/>
</dbReference>
<evidence type="ECO:0000256" key="5">
    <source>
        <dbReference type="ARBA" id="ARBA00023004"/>
    </source>
</evidence>
<dbReference type="RefSeq" id="WP_346762459.1">
    <property type="nucleotide sequence ID" value="NZ_JAUJEB010000013.1"/>
</dbReference>
<accession>A0ABT8LH47</accession>
<dbReference type="Gene3D" id="2.120.10.30">
    <property type="entry name" value="TolB, C-terminal domain"/>
    <property type="match status" value="1"/>
</dbReference>
<keyword evidence="4" id="KW-0249">Electron transport</keyword>
<dbReference type="EMBL" id="JAUJEB010000013">
    <property type="protein sequence ID" value="MDN5217122.1"/>
    <property type="molecule type" value="Genomic_DNA"/>
</dbReference>
<feature type="domain" description="Cytochrome c" evidence="7">
    <location>
        <begin position="242"/>
        <end position="327"/>
    </location>
</feature>
<dbReference type="InterPro" id="IPR011041">
    <property type="entry name" value="Quinoprot_gluc/sorb_DH_b-prop"/>
</dbReference>
<gene>
    <name evidence="9" type="ORF">QQ020_33935</name>
</gene>
<dbReference type="PROSITE" id="PS51820">
    <property type="entry name" value="PA14"/>
    <property type="match status" value="1"/>
</dbReference>
<dbReference type="InterPro" id="IPR010496">
    <property type="entry name" value="AL/BT2_dom"/>
</dbReference>
<feature type="domain" description="PA14" evidence="8">
    <location>
        <begin position="364"/>
        <end position="508"/>
    </location>
</feature>
<dbReference type="Gene3D" id="1.10.760.10">
    <property type="entry name" value="Cytochrome c-like domain"/>
    <property type="match status" value="1"/>
</dbReference>
<dbReference type="InterPro" id="IPR011042">
    <property type="entry name" value="6-blade_b-propeller_TolB-like"/>
</dbReference>
<dbReference type="Pfam" id="PF00034">
    <property type="entry name" value="Cytochrom_C"/>
    <property type="match status" value="1"/>
</dbReference>
<dbReference type="InterPro" id="IPR002324">
    <property type="entry name" value="Cyt_c_ID"/>
</dbReference>
<dbReference type="Pfam" id="PF07691">
    <property type="entry name" value="PA14"/>
    <property type="match status" value="1"/>
</dbReference>
<evidence type="ECO:0000313" key="9">
    <source>
        <dbReference type="EMBL" id="MDN5217122.1"/>
    </source>
</evidence>
<keyword evidence="2 6" id="KW-0349">Heme</keyword>
<evidence type="ECO:0000256" key="2">
    <source>
        <dbReference type="ARBA" id="ARBA00022617"/>
    </source>
</evidence>
<evidence type="ECO:0000256" key="6">
    <source>
        <dbReference type="PROSITE-ProRule" id="PRU00433"/>
    </source>
</evidence>
<evidence type="ECO:0000259" key="8">
    <source>
        <dbReference type="PROSITE" id="PS51820"/>
    </source>
</evidence>